<organism evidence="2 3">
    <name type="scientific">Candidatus Magnetaquiglobus chichijimensis</name>
    <dbReference type="NCBI Taxonomy" id="3141448"/>
    <lineage>
        <taxon>Bacteria</taxon>
        <taxon>Pseudomonadati</taxon>
        <taxon>Pseudomonadota</taxon>
        <taxon>Magnetococcia</taxon>
        <taxon>Magnetococcales</taxon>
        <taxon>Candidatus Magnetaquicoccaceae</taxon>
        <taxon>Candidatus Magnetaquiglobus</taxon>
    </lineage>
</organism>
<reference evidence="2 3" key="1">
    <citation type="submission" date="2024-05" db="EMBL/GenBank/DDBJ databases">
        <authorList>
            <consortium name="Candidatus Magnetaquicoccaceae bacterium FCR-1 genome sequencing consortium"/>
            <person name="Shimoshige H."/>
            <person name="Shimamura S."/>
            <person name="Taoka A."/>
            <person name="Kobayashi H."/>
            <person name="Maekawa T."/>
        </authorList>
    </citation>
    <scope>NUCLEOTIDE SEQUENCE [LARGE SCALE GENOMIC DNA]</scope>
    <source>
        <strain evidence="2 3">FCR-1</strain>
    </source>
</reference>
<proteinExistence type="predicted"/>
<comment type="caution">
    <text evidence="2">The sequence shown here is derived from an EMBL/GenBank/DDBJ whole genome shotgun (WGS) entry which is preliminary data.</text>
</comment>
<evidence type="ECO:0000313" key="2">
    <source>
        <dbReference type="EMBL" id="GAB0055787.1"/>
    </source>
</evidence>
<evidence type="ECO:0000313" key="3">
    <source>
        <dbReference type="Proteomes" id="UP001628193"/>
    </source>
</evidence>
<accession>A0ABQ0C4I1</accession>
<feature type="compositionally biased region" description="Basic and acidic residues" evidence="1">
    <location>
        <begin position="1"/>
        <end position="10"/>
    </location>
</feature>
<feature type="region of interest" description="Disordered" evidence="1">
    <location>
        <begin position="1"/>
        <end position="43"/>
    </location>
</feature>
<dbReference type="EMBL" id="BAAFGK010000001">
    <property type="protein sequence ID" value="GAB0055787.1"/>
    <property type="molecule type" value="Genomic_DNA"/>
</dbReference>
<name>A0ABQ0C4I1_9PROT</name>
<protein>
    <submittedName>
        <fullName evidence="2">Uncharacterized protein</fullName>
    </submittedName>
</protein>
<sequence length="733" mass="80444">MQDQNGDKPSGRVSVADDMPPPRISRSTYLERTGGLGAGRPSSGDKLLNGSWLLRISPTGKGNEDIRGPMRIEVDNGHIRVSGDIYVKSRLATQSMEELIPSSAVKIETNWYPSFPQSQYRWYFRSSSAEMKRNDLFVRFERHIWNAKQQQYGLKDNGTLVLTCGIALSTPPGAPKPTLVWQGRINFDNFWYDVTAIKTSPYFRGCFVEVDVMVNRQWPDVASSCDGLKQFTFTESYRESGMDFLATVDQTNIPEKASLSVPDLHTMMATYQAPPTAQDQWRLWLLVGSSSDGGGLGLMFDTGRPPHRQGAAGFSDAMMANITRIHPSCRGKKLGMSKHSFLRTMIHEAGHAFNLYHPKHDVHGVPVGTTIMNQTQDVLGFATVVNPYPCNATMGFDRHNLASLIHSPDPQVKPGWKEFGWGHGVAHPGIAEPADVAGISSGDLSTDLELRLEGIPKQLVRGEMVMVTVTLKNISNQPQEVPPSLNLAEGDLKLHVTTPSQQDIQVRDVTVICADRRFVTLQPGAEIKGQIQLHYGPHGLTFNTVGHHTIRAEMDLGNGLMVHSAPIDLTIKPAVTEGQQQLEKYTMNHDVGLAFSLGDTGLSQSTFDQLKQIATEFPRSYTGIASGLILANTLLRDLVNVRNGEILRASQPERGTEILNGITYLLGSLETLARLATVVVSPRDLVAPVLQEVRKHIQKAVGLDASSADKDGGGSEDDMGMSNVLKILDDHLS</sequence>
<keyword evidence="3" id="KW-1185">Reference proteome</keyword>
<gene>
    <name evidence="2" type="ORF">SIID45300_00083</name>
</gene>
<dbReference type="SUPFAM" id="SSF55486">
    <property type="entry name" value="Metalloproteases ('zincins'), catalytic domain"/>
    <property type="match status" value="1"/>
</dbReference>
<evidence type="ECO:0000256" key="1">
    <source>
        <dbReference type="SAM" id="MobiDB-lite"/>
    </source>
</evidence>
<dbReference type="Proteomes" id="UP001628193">
    <property type="component" value="Unassembled WGS sequence"/>
</dbReference>
<reference evidence="2 3" key="2">
    <citation type="submission" date="2024-09" db="EMBL/GenBank/DDBJ databases">
        <title>Draft genome sequence of Candidatus Magnetaquicoccaceae bacterium FCR-1.</title>
        <authorList>
            <person name="Shimoshige H."/>
            <person name="Shimamura S."/>
            <person name="Taoka A."/>
            <person name="Kobayashi H."/>
            <person name="Maekawa T."/>
        </authorList>
    </citation>
    <scope>NUCLEOTIDE SEQUENCE [LARGE SCALE GENOMIC DNA]</scope>
    <source>
        <strain evidence="2 3">FCR-1</strain>
    </source>
</reference>